<evidence type="ECO:0000313" key="2">
    <source>
        <dbReference type="EMBL" id="CAR24696.1"/>
    </source>
</evidence>
<dbReference type="InParanoid" id="C5DLN5"/>
<dbReference type="EMBL" id="CU928171">
    <property type="protein sequence ID" value="CAR24696.1"/>
    <property type="molecule type" value="Genomic_DNA"/>
</dbReference>
<dbReference type="STRING" id="559295.C5DLN5"/>
<evidence type="ECO:0000313" key="3">
    <source>
        <dbReference type="Proteomes" id="UP000002036"/>
    </source>
</evidence>
<protein>
    <submittedName>
        <fullName evidence="2">KLTH0G02156p</fullName>
    </submittedName>
</protein>
<dbReference type="PROSITE" id="PS51464">
    <property type="entry name" value="SIS"/>
    <property type="match status" value="1"/>
</dbReference>
<dbReference type="GO" id="GO:0097367">
    <property type="term" value="F:carbohydrate derivative binding"/>
    <property type="evidence" value="ECO:0007669"/>
    <property type="project" value="InterPro"/>
</dbReference>
<dbReference type="AlphaFoldDB" id="C5DLN5"/>
<name>C5DLN5_LACTC</name>
<dbReference type="Pfam" id="PF01380">
    <property type="entry name" value="SIS"/>
    <property type="match status" value="1"/>
</dbReference>
<dbReference type="RefSeq" id="XP_002555133.1">
    <property type="nucleotide sequence ID" value="XM_002555087.1"/>
</dbReference>
<proteinExistence type="predicted"/>
<dbReference type="OrthoDB" id="1872003at2759"/>
<feature type="domain" description="SIS" evidence="1">
    <location>
        <begin position="81"/>
        <end position="234"/>
    </location>
</feature>
<dbReference type="InterPro" id="IPR046348">
    <property type="entry name" value="SIS_dom_sf"/>
</dbReference>
<dbReference type="InterPro" id="IPR001347">
    <property type="entry name" value="SIS_dom"/>
</dbReference>
<dbReference type="eggNOG" id="ENOG502RDRP">
    <property type="taxonomic scope" value="Eukaryota"/>
</dbReference>
<dbReference type="OMA" id="CAKPEST"/>
<sequence length="360" mass="39231">MWLSAGTPFIGAIVLGILKPQGPSELLVQSFKMPSKSQSLMGQDGVRTFQDMLYQHARAMSHVSVYYATEEVGVSELLHTLVQVLKKGSKLVFLGSGKSFKIILKTVAMLTSLGIDSRYLHPSEALHGDMGAVRPGDALVVCSSSGETQELVQFLEHAGRVLEPSVKVLVTSSTQSTLHALVDQVLYVPQPVQFQEKTLQDGLPSPTVSTTLMLTVLDCFCLALTELYFDGDTARRREFFRKMHPGGGIGKQSQVPVPVPVPVLMPMALHKDAVGAPIDSTVCGHVPDGASESEFLQSIVQFDYCVVAGVRYDSHVLQHRYREWKRSMPAFPLKYSADRSWNLAALLASAVVAANQADSM</sequence>
<keyword evidence="3" id="KW-1185">Reference proteome</keyword>
<gene>
    <name evidence="2" type="ordered locus">KLTH0G02156g</name>
</gene>
<organism evidence="2 3">
    <name type="scientific">Lachancea thermotolerans (strain ATCC 56472 / CBS 6340 / NRRL Y-8284)</name>
    <name type="common">Yeast</name>
    <name type="synonym">Kluyveromyces thermotolerans</name>
    <dbReference type="NCBI Taxonomy" id="559295"/>
    <lineage>
        <taxon>Eukaryota</taxon>
        <taxon>Fungi</taxon>
        <taxon>Dikarya</taxon>
        <taxon>Ascomycota</taxon>
        <taxon>Saccharomycotina</taxon>
        <taxon>Saccharomycetes</taxon>
        <taxon>Saccharomycetales</taxon>
        <taxon>Saccharomycetaceae</taxon>
        <taxon>Lachancea</taxon>
    </lineage>
</organism>
<evidence type="ECO:0000259" key="1">
    <source>
        <dbReference type="PROSITE" id="PS51464"/>
    </source>
</evidence>
<dbReference type="Gene3D" id="3.40.50.10490">
    <property type="entry name" value="Glucose-6-phosphate isomerase like protein, domain 1"/>
    <property type="match status" value="1"/>
</dbReference>
<dbReference type="GeneID" id="8293394"/>
<dbReference type="HOGENOM" id="CLU_040681_2_1_1"/>
<dbReference type="KEGG" id="lth:KLTH0G02156g"/>
<dbReference type="Proteomes" id="UP000002036">
    <property type="component" value="Chromosome G"/>
</dbReference>
<reference evidence="2 3" key="1">
    <citation type="journal article" date="2009" name="Genome Res.">
        <title>Comparative genomics of protoploid Saccharomycetaceae.</title>
        <authorList>
            <consortium name="The Genolevures Consortium"/>
            <person name="Souciet J.-L."/>
            <person name="Dujon B."/>
            <person name="Gaillardin C."/>
            <person name="Johnston M."/>
            <person name="Baret P.V."/>
            <person name="Cliften P."/>
            <person name="Sherman D.J."/>
            <person name="Weissenbach J."/>
            <person name="Westhof E."/>
            <person name="Wincker P."/>
            <person name="Jubin C."/>
            <person name="Poulain J."/>
            <person name="Barbe V."/>
            <person name="Segurens B."/>
            <person name="Artiguenave F."/>
            <person name="Anthouard V."/>
            <person name="Vacherie B."/>
            <person name="Val M.-E."/>
            <person name="Fulton R.S."/>
            <person name="Minx P."/>
            <person name="Wilson R."/>
            <person name="Durrens P."/>
            <person name="Jean G."/>
            <person name="Marck C."/>
            <person name="Martin T."/>
            <person name="Nikolski M."/>
            <person name="Rolland T."/>
            <person name="Seret M.-L."/>
            <person name="Casaregola S."/>
            <person name="Despons L."/>
            <person name="Fairhead C."/>
            <person name="Fischer G."/>
            <person name="Lafontaine I."/>
            <person name="Leh V."/>
            <person name="Lemaire M."/>
            <person name="de Montigny J."/>
            <person name="Neuveglise C."/>
            <person name="Thierry A."/>
            <person name="Blanc-Lenfle I."/>
            <person name="Bleykasten C."/>
            <person name="Diffels J."/>
            <person name="Fritsch E."/>
            <person name="Frangeul L."/>
            <person name="Goeffon A."/>
            <person name="Jauniaux N."/>
            <person name="Kachouri-Lafond R."/>
            <person name="Payen C."/>
            <person name="Potier S."/>
            <person name="Pribylova L."/>
            <person name="Ozanne C."/>
            <person name="Richard G.-F."/>
            <person name="Sacerdot C."/>
            <person name="Straub M.-L."/>
            <person name="Talla E."/>
        </authorList>
    </citation>
    <scope>NUCLEOTIDE SEQUENCE [LARGE SCALE GENOMIC DNA]</scope>
    <source>
        <strain evidence="3">ATCC 56472 / CBS 6340 / NRRL Y-8284</strain>
    </source>
</reference>
<dbReference type="SUPFAM" id="SSF53697">
    <property type="entry name" value="SIS domain"/>
    <property type="match status" value="1"/>
</dbReference>
<dbReference type="PANTHER" id="PTHR38418">
    <property type="entry name" value="SUGAR ISOMERASE, KPSF/GUTQ (AFU_ORTHOLOGUE AFUA_6G08860)"/>
    <property type="match status" value="1"/>
</dbReference>
<accession>C5DLN5</accession>
<dbReference type="PANTHER" id="PTHR38418:SF2">
    <property type="entry name" value="SUGAR ISOMERASE, KPSF_GUTQ (AFU_ORTHOLOGUE AFUA_6G08860)"/>
    <property type="match status" value="1"/>
</dbReference>
<dbReference type="GO" id="GO:1901135">
    <property type="term" value="P:carbohydrate derivative metabolic process"/>
    <property type="evidence" value="ECO:0007669"/>
    <property type="project" value="InterPro"/>
</dbReference>